<dbReference type="Proteomes" id="UP001235939">
    <property type="component" value="Chromosome 07"/>
</dbReference>
<evidence type="ECO:0000313" key="1">
    <source>
        <dbReference type="EMBL" id="UYV69867.1"/>
    </source>
</evidence>
<name>A0ABY6KLX3_9ARAC</name>
<evidence type="ECO:0000313" key="2">
    <source>
        <dbReference type="Proteomes" id="UP001235939"/>
    </source>
</evidence>
<gene>
    <name evidence="1" type="ORF">LAZ67_7001038</name>
</gene>
<dbReference type="EMBL" id="CP092869">
    <property type="protein sequence ID" value="UYV69867.1"/>
    <property type="molecule type" value="Genomic_DNA"/>
</dbReference>
<organism evidence="1 2">
    <name type="scientific">Cordylochernes scorpioides</name>
    <dbReference type="NCBI Taxonomy" id="51811"/>
    <lineage>
        <taxon>Eukaryota</taxon>
        <taxon>Metazoa</taxon>
        <taxon>Ecdysozoa</taxon>
        <taxon>Arthropoda</taxon>
        <taxon>Chelicerata</taxon>
        <taxon>Arachnida</taxon>
        <taxon>Pseudoscorpiones</taxon>
        <taxon>Cheliferoidea</taxon>
        <taxon>Chernetidae</taxon>
        <taxon>Cordylochernes</taxon>
    </lineage>
</organism>
<sequence length="151" mass="16829">MLFNAVHSVIYRLQAMSLGTLECIGSKKEDLYKYPKTIAEEITASNLHDLMAPYPLKQTLKPDAILSPSPQTGGFGSVTELQHQLQQTEKRPSRKHGFGLIALVSLERTLFNDIQGIDELGHFHVAGEYSLSVDPKRVSSLHNSIYSAKMF</sequence>
<protein>
    <submittedName>
        <fullName evidence="1">Uncharacterized protein</fullName>
    </submittedName>
</protein>
<proteinExistence type="predicted"/>
<keyword evidence="2" id="KW-1185">Reference proteome</keyword>
<accession>A0ABY6KLX3</accession>
<reference evidence="1 2" key="1">
    <citation type="submission" date="2022-01" db="EMBL/GenBank/DDBJ databases">
        <title>A chromosomal length assembly of Cordylochernes scorpioides.</title>
        <authorList>
            <person name="Zeh D."/>
            <person name="Zeh J."/>
        </authorList>
    </citation>
    <scope>NUCLEOTIDE SEQUENCE [LARGE SCALE GENOMIC DNA]</scope>
    <source>
        <strain evidence="1">IN4F17</strain>
        <tissue evidence="1">Whole Body</tissue>
    </source>
</reference>